<keyword evidence="1" id="KW-1133">Transmembrane helix</keyword>
<keyword evidence="1" id="KW-0472">Membrane</keyword>
<dbReference type="EMBL" id="JAAZNV010000007">
    <property type="protein sequence ID" value="NMB91680.1"/>
    <property type="molecule type" value="Genomic_DNA"/>
</dbReference>
<dbReference type="Pfam" id="PF04307">
    <property type="entry name" value="YdjM"/>
    <property type="match status" value="1"/>
</dbReference>
<evidence type="ECO:0000313" key="2">
    <source>
        <dbReference type="EMBL" id="NMB91680.1"/>
    </source>
</evidence>
<dbReference type="GO" id="GO:0016787">
    <property type="term" value="F:hydrolase activity"/>
    <property type="evidence" value="ECO:0007669"/>
    <property type="project" value="UniProtKB-KW"/>
</dbReference>
<name>A0A7X9E738_UNCKA</name>
<evidence type="ECO:0000313" key="3">
    <source>
        <dbReference type="Proteomes" id="UP000590542"/>
    </source>
</evidence>
<gene>
    <name evidence="2" type="ORF">GYA37_02420</name>
</gene>
<organism evidence="2 3">
    <name type="scientific">candidate division WWE3 bacterium</name>
    <dbReference type="NCBI Taxonomy" id="2053526"/>
    <lineage>
        <taxon>Bacteria</taxon>
        <taxon>Katanobacteria</taxon>
    </lineage>
</organism>
<feature type="transmembrane region" description="Helical" evidence="1">
    <location>
        <begin position="30"/>
        <end position="52"/>
    </location>
</feature>
<protein>
    <submittedName>
        <fullName evidence="2">Metal-dependent hydrolase</fullName>
    </submittedName>
</protein>
<proteinExistence type="predicted"/>
<dbReference type="InterPro" id="IPR007404">
    <property type="entry name" value="YdjM-like"/>
</dbReference>
<reference evidence="2 3" key="1">
    <citation type="journal article" date="2020" name="Biotechnol. Biofuels">
        <title>New insights from the biogas microbiome by comprehensive genome-resolved metagenomics of nearly 1600 species originating from multiple anaerobic digesters.</title>
        <authorList>
            <person name="Campanaro S."/>
            <person name="Treu L."/>
            <person name="Rodriguez-R L.M."/>
            <person name="Kovalovszki A."/>
            <person name="Ziels R.M."/>
            <person name="Maus I."/>
            <person name="Zhu X."/>
            <person name="Kougias P.G."/>
            <person name="Basile A."/>
            <person name="Luo G."/>
            <person name="Schluter A."/>
            <person name="Konstantinidis K.T."/>
            <person name="Angelidaki I."/>
        </authorList>
    </citation>
    <scope>NUCLEOTIDE SEQUENCE [LARGE SCALE GENOMIC DNA]</scope>
    <source>
        <strain evidence="2">AS27yjCOA_202</strain>
    </source>
</reference>
<sequence>MYFTHSLAGAIAVKPIIEKVEKNFTEKEKVVLWFIGITASVLPDFDLLYMFLSKSESHRYFATHGIALYLIIFVVTYLLRFIQEKKEFGRKFFKVAPFIFLAGVLTHFILDALVGGIAFFSPFSHRIIGFDMNIRKEGVNWLSEYLKSKYMYLEFLVTSIFLYVFKEKKSIVPRIFSLFYFIVALVSFILISTLMS</sequence>
<feature type="transmembrane region" description="Helical" evidence="1">
    <location>
        <begin position="99"/>
        <end position="120"/>
    </location>
</feature>
<dbReference type="AlphaFoldDB" id="A0A7X9E738"/>
<feature type="transmembrane region" description="Helical" evidence="1">
    <location>
        <begin position="58"/>
        <end position="79"/>
    </location>
</feature>
<dbReference type="Proteomes" id="UP000590542">
    <property type="component" value="Unassembled WGS sequence"/>
</dbReference>
<keyword evidence="2" id="KW-0378">Hydrolase</keyword>
<keyword evidence="1" id="KW-0812">Transmembrane</keyword>
<evidence type="ECO:0000256" key="1">
    <source>
        <dbReference type="SAM" id="Phobius"/>
    </source>
</evidence>
<feature type="transmembrane region" description="Helical" evidence="1">
    <location>
        <begin position="177"/>
        <end position="195"/>
    </location>
</feature>
<comment type="caution">
    <text evidence="2">The sequence shown here is derived from an EMBL/GenBank/DDBJ whole genome shotgun (WGS) entry which is preliminary data.</text>
</comment>
<accession>A0A7X9E738</accession>
<feature type="transmembrane region" description="Helical" evidence="1">
    <location>
        <begin position="150"/>
        <end position="165"/>
    </location>
</feature>